<dbReference type="EMBL" id="RPGO01000035">
    <property type="protein sequence ID" value="RZB28786.1"/>
    <property type="molecule type" value="Genomic_DNA"/>
</dbReference>
<gene>
    <name evidence="1" type="ORF">AEth_01788</name>
</gene>
<evidence type="ECO:0000313" key="1">
    <source>
        <dbReference type="EMBL" id="RZB28786.1"/>
    </source>
</evidence>
<dbReference type="Proteomes" id="UP000291831">
    <property type="component" value="Unassembled WGS sequence"/>
</dbReference>
<name>A0A8B3RYQ7_9EURY</name>
<proteinExistence type="predicted"/>
<dbReference type="AlphaFoldDB" id="A0A8B3RYQ7"/>
<protein>
    <submittedName>
        <fullName evidence="1">Uncharacterized protein</fullName>
    </submittedName>
</protein>
<evidence type="ECO:0000313" key="2">
    <source>
        <dbReference type="Proteomes" id="UP000291831"/>
    </source>
</evidence>
<accession>A0A8B3RYQ7</accession>
<reference evidence="2" key="1">
    <citation type="submission" date="2019-01" db="EMBL/GenBank/DDBJ databases">
        <title>Anaerobic oxidation of ethane by archaea from a marine hydrocarbon seep.</title>
        <authorList>
            <person name="Musat F."/>
        </authorList>
    </citation>
    <scope>NUCLEOTIDE SEQUENCE [LARGE SCALE GENOMIC DNA]</scope>
</reference>
<organism evidence="1 2">
    <name type="scientific">Candidatus Argoarchaeum ethanivorans</name>
    <dbReference type="NCBI Taxonomy" id="2608793"/>
    <lineage>
        <taxon>Archaea</taxon>
        <taxon>Methanobacteriati</taxon>
        <taxon>Methanobacteriota</taxon>
        <taxon>Stenosarchaea group</taxon>
        <taxon>Methanomicrobia</taxon>
        <taxon>Methanosarcinales</taxon>
        <taxon>Methanosarcinales incertae sedis</taxon>
        <taxon>GOM Arc I cluster</taxon>
        <taxon>Candidatus Argoarchaeum</taxon>
    </lineage>
</organism>
<sequence>MNGGIYVKSVVNMADNKKYAELIRAEKYDRYEKGEKMPTEKPTPPFQVVEIVNKPRIKGGYTALLSPGNEYLAFMLKLYQTQSLTGFRYLHGRKGDRAVKVVDVFENDTNKMLGGKVG</sequence>
<comment type="caution">
    <text evidence="1">The sequence shown here is derived from an EMBL/GenBank/DDBJ whole genome shotgun (WGS) entry which is preliminary data.</text>
</comment>